<organism evidence="2 4">
    <name type="scientific">Stutzerimonas stutzeri</name>
    <name type="common">Pseudomonas stutzeri</name>
    <dbReference type="NCBI Taxonomy" id="316"/>
    <lineage>
        <taxon>Bacteria</taxon>
        <taxon>Pseudomonadati</taxon>
        <taxon>Pseudomonadota</taxon>
        <taxon>Gammaproteobacteria</taxon>
        <taxon>Pseudomonadales</taxon>
        <taxon>Pseudomonadaceae</taxon>
        <taxon>Stutzerimonas</taxon>
    </lineage>
</organism>
<dbReference type="EMBL" id="JAODZE010000002">
    <property type="protein sequence ID" value="MDH0145374.1"/>
    <property type="molecule type" value="Genomic_DNA"/>
</dbReference>
<keyword evidence="1" id="KW-1133">Transmembrane helix</keyword>
<comment type="caution">
    <text evidence="2">The sequence shown here is derived from an EMBL/GenBank/DDBJ whole genome shotgun (WGS) entry which is preliminary data.</text>
</comment>
<evidence type="ECO:0000313" key="4">
    <source>
        <dbReference type="Proteomes" id="UP001158076"/>
    </source>
</evidence>
<dbReference type="EMBL" id="JAOCDG010000011">
    <property type="protein sequence ID" value="MDH0688069.1"/>
    <property type="molecule type" value="Genomic_DNA"/>
</dbReference>
<proteinExistence type="predicted"/>
<sequence>MLLTTYSTHGFAYWALKAFAIVLALYGLALAAGGLWLVTLGGSWYYLPAGIGMLVSGILLLFMRIQGVWLYWLVFVATLVWALWEVGLEPWPLVPRLVAPAVIALLTLLFIPTVRRHSN</sequence>
<dbReference type="RefSeq" id="WP_003283009.1">
    <property type="nucleotide sequence ID" value="NZ_CAHPQS010000008.1"/>
</dbReference>
<feature type="transmembrane region" description="Helical" evidence="1">
    <location>
        <begin position="93"/>
        <end position="114"/>
    </location>
</feature>
<evidence type="ECO:0000313" key="2">
    <source>
        <dbReference type="EMBL" id="MDH0145374.1"/>
    </source>
</evidence>
<accession>A0A3R8VHI6</accession>
<keyword evidence="1" id="KW-0812">Transmembrane</keyword>
<feature type="transmembrane region" description="Helical" evidence="1">
    <location>
        <begin position="12"/>
        <end position="38"/>
    </location>
</feature>
<evidence type="ECO:0000313" key="3">
    <source>
        <dbReference type="EMBL" id="MDH0688069.1"/>
    </source>
</evidence>
<feature type="transmembrane region" description="Helical" evidence="1">
    <location>
        <begin position="44"/>
        <end position="62"/>
    </location>
</feature>
<name>A0A3R8VHI6_STUST</name>
<dbReference type="AlphaFoldDB" id="A0A3R8VHI6"/>
<reference evidence="2" key="1">
    <citation type="submission" date="2022-09" db="EMBL/GenBank/DDBJ databases">
        <title>Intensive care unit water sources are persistently colonized with multi-drug resistant bacteria and are the site of extensive horizontal gene transfer of antibiotic resistance genes.</title>
        <authorList>
            <person name="Diorio-Toth L."/>
        </authorList>
    </citation>
    <scope>NUCLEOTIDE SEQUENCE</scope>
    <source>
        <strain evidence="3">GD03864</strain>
        <strain evidence="2">GD04147</strain>
    </source>
</reference>
<gene>
    <name evidence="3" type="ORF">N5D09_08220</name>
    <name evidence="2" type="ORF">N7335_03100</name>
</gene>
<feature type="transmembrane region" description="Helical" evidence="1">
    <location>
        <begin position="69"/>
        <end position="87"/>
    </location>
</feature>
<evidence type="ECO:0000256" key="1">
    <source>
        <dbReference type="SAM" id="Phobius"/>
    </source>
</evidence>
<dbReference type="Proteomes" id="UP001158076">
    <property type="component" value="Unassembled WGS sequence"/>
</dbReference>
<dbReference type="Proteomes" id="UP001161139">
    <property type="component" value="Unassembled WGS sequence"/>
</dbReference>
<keyword evidence="1" id="KW-0472">Membrane</keyword>
<protein>
    <submittedName>
        <fullName evidence="2">Glucose dehydrogenase</fullName>
    </submittedName>
</protein>